<dbReference type="EMBL" id="JADCNL010000008">
    <property type="protein sequence ID" value="KAG0470897.1"/>
    <property type="molecule type" value="Genomic_DNA"/>
</dbReference>
<dbReference type="OrthoDB" id="1896642at2759"/>
<proteinExistence type="predicted"/>
<evidence type="ECO:0000313" key="2">
    <source>
        <dbReference type="Proteomes" id="UP000636800"/>
    </source>
</evidence>
<reference evidence="1 2" key="1">
    <citation type="journal article" date="2020" name="Nat. Food">
        <title>A phased Vanilla planifolia genome enables genetic improvement of flavour and production.</title>
        <authorList>
            <person name="Hasing T."/>
            <person name="Tang H."/>
            <person name="Brym M."/>
            <person name="Khazi F."/>
            <person name="Huang T."/>
            <person name="Chambers A.H."/>
        </authorList>
    </citation>
    <scope>NUCLEOTIDE SEQUENCE [LARGE SCALE GENOMIC DNA]</scope>
    <source>
        <tissue evidence="1">Leaf</tissue>
    </source>
</reference>
<comment type="caution">
    <text evidence="1">The sequence shown here is derived from an EMBL/GenBank/DDBJ whole genome shotgun (WGS) entry which is preliminary data.</text>
</comment>
<evidence type="ECO:0000313" key="1">
    <source>
        <dbReference type="EMBL" id="KAG0470897.1"/>
    </source>
</evidence>
<name>A0A835QL63_VANPL</name>
<organism evidence="1 2">
    <name type="scientific">Vanilla planifolia</name>
    <name type="common">Vanilla</name>
    <dbReference type="NCBI Taxonomy" id="51239"/>
    <lineage>
        <taxon>Eukaryota</taxon>
        <taxon>Viridiplantae</taxon>
        <taxon>Streptophyta</taxon>
        <taxon>Embryophyta</taxon>
        <taxon>Tracheophyta</taxon>
        <taxon>Spermatophyta</taxon>
        <taxon>Magnoliopsida</taxon>
        <taxon>Liliopsida</taxon>
        <taxon>Asparagales</taxon>
        <taxon>Orchidaceae</taxon>
        <taxon>Vanilloideae</taxon>
        <taxon>Vanilleae</taxon>
        <taxon>Vanilla</taxon>
    </lineage>
</organism>
<keyword evidence="2" id="KW-1185">Reference proteome</keyword>
<dbReference type="Proteomes" id="UP000636800">
    <property type="component" value="Unassembled WGS sequence"/>
</dbReference>
<dbReference type="AlphaFoldDB" id="A0A835QL63"/>
<protein>
    <submittedName>
        <fullName evidence="1">Uncharacterized protein</fullName>
    </submittedName>
</protein>
<sequence length="59" mass="6739">MPSELSNSSSSLFIIIKKIEVFARTKEAHEIERLMGVYRNTCLLYSGEKVFPCDIVQDT</sequence>
<accession>A0A835QL63</accession>
<gene>
    <name evidence="1" type="ORF">HPP92_017597</name>
</gene>